<keyword evidence="3" id="KW-1185">Reference proteome</keyword>
<feature type="chain" id="PRO_5045364508" description="DUF4249 domain-containing protein" evidence="1">
    <location>
        <begin position="24"/>
        <end position="304"/>
    </location>
</feature>
<accession>A0ABR6W8S8</accession>
<name>A0ABR6W8S8_9BACT</name>
<proteinExistence type="predicted"/>
<keyword evidence="1" id="KW-0732">Signal</keyword>
<dbReference type="EMBL" id="VFIA01000021">
    <property type="protein sequence ID" value="MBC3792982.1"/>
    <property type="molecule type" value="Genomic_DNA"/>
</dbReference>
<protein>
    <recommendedName>
        <fullName evidence="4">DUF4249 domain-containing protein</fullName>
    </recommendedName>
</protein>
<dbReference type="InterPro" id="IPR025345">
    <property type="entry name" value="DUF4249"/>
</dbReference>
<evidence type="ECO:0000313" key="3">
    <source>
        <dbReference type="Proteomes" id="UP000700732"/>
    </source>
</evidence>
<sequence>MKTLILCLTLLMLVSGCAGLVQDVDPARLPKTDPQLVVHSYLSPQDTLLTVVVSRSRTSVGVLVDSTQFNPVSDARVTLSEGNNLVILRFNPQRALYQVDARLFTVKVDHTYTLSVELPDGQRATATTTVPGTVPTPEVLLDSVANPASLAGVDYFVQLRWQDTAGEVNFYQVAGDNEYGSLYRSYGDSVEVPYQAINGIAFQSYNESPFLTDANRDGQVINSPRGQLQIYATTNPPSVIPPFLLNVYLLSVNRAYYEYYEMILSQARNEDNPFAEPMLIRGNIQGALGCFGAYNGAKVSFRLR</sequence>
<evidence type="ECO:0000256" key="1">
    <source>
        <dbReference type="SAM" id="SignalP"/>
    </source>
</evidence>
<dbReference type="RefSeq" id="WP_186738745.1">
    <property type="nucleotide sequence ID" value="NZ_VFIA01000021.1"/>
</dbReference>
<reference evidence="2 3" key="1">
    <citation type="submission" date="2019-06" db="EMBL/GenBank/DDBJ databases">
        <title>Spirosoma utsteinense sp. nov. isolated from Antarctic ice-free soils.</title>
        <authorList>
            <person name="Tahon G."/>
        </authorList>
    </citation>
    <scope>NUCLEOTIDE SEQUENCE [LARGE SCALE GENOMIC DNA]</scope>
    <source>
        <strain evidence="2 3">LMG 31447</strain>
    </source>
</reference>
<dbReference type="Proteomes" id="UP000700732">
    <property type="component" value="Unassembled WGS sequence"/>
</dbReference>
<organism evidence="2 3">
    <name type="scientific">Spirosoma utsteinense</name>
    <dbReference type="NCBI Taxonomy" id="2585773"/>
    <lineage>
        <taxon>Bacteria</taxon>
        <taxon>Pseudomonadati</taxon>
        <taxon>Bacteroidota</taxon>
        <taxon>Cytophagia</taxon>
        <taxon>Cytophagales</taxon>
        <taxon>Cytophagaceae</taxon>
        <taxon>Spirosoma</taxon>
    </lineage>
</organism>
<feature type="signal peptide" evidence="1">
    <location>
        <begin position="1"/>
        <end position="23"/>
    </location>
</feature>
<comment type="caution">
    <text evidence="2">The sequence shown here is derived from an EMBL/GenBank/DDBJ whole genome shotgun (WGS) entry which is preliminary data.</text>
</comment>
<dbReference type="Pfam" id="PF14054">
    <property type="entry name" value="DUF4249"/>
    <property type="match status" value="1"/>
</dbReference>
<evidence type="ECO:0008006" key="4">
    <source>
        <dbReference type="Google" id="ProtNLM"/>
    </source>
</evidence>
<gene>
    <name evidence="2" type="ORF">FH603_3498</name>
</gene>
<evidence type="ECO:0000313" key="2">
    <source>
        <dbReference type="EMBL" id="MBC3792982.1"/>
    </source>
</evidence>
<dbReference type="PROSITE" id="PS51257">
    <property type="entry name" value="PROKAR_LIPOPROTEIN"/>
    <property type="match status" value="1"/>
</dbReference>